<feature type="compositionally biased region" description="Pro residues" evidence="1">
    <location>
        <begin position="1"/>
        <end position="17"/>
    </location>
</feature>
<comment type="caution">
    <text evidence="2">The sequence shown here is derived from an EMBL/GenBank/DDBJ whole genome shotgun (WGS) entry which is preliminary data.</text>
</comment>
<feature type="non-terminal residue" evidence="2">
    <location>
        <position position="1"/>
    </location>
</feature>
<gene>
    <name evidence="2" type="ORF">HNY73_011654</name>
</gene>
<evidence type="ECO:0000313" key="2">
    <source>
        <dbReference type="EMBL" id="KAF8784117.1"/>
    </source>
</evidence>
<dbReference type="EMBL" id="JABXBU010000766">
    <property type="protein sequence ID" value="KAF8784117.1"/>
    <property type="molecule type" value="Genomic_DNA"/>
</dbReference>
<evidence type="ECO:0000313" key="3">
    <source>
        <dbReference type="Proteomes" id="UP000807504"/>
    </source>
</evidence>
<dbReference type="AlphaFoldDB" id="A0A8T0EZ86"/>
<sequence length="225" mass="25195">HSQNPTTPPYTQPPKKPPQIHNPRTHYPHLPKHHNPPDTIHKTLHNPPPYPQPPQKTTTNPQPSHSLPTPPQKTTTNPQPSHSLPTPPQKTTTNPQPSPLITHTSPKNTTKSKPCTHPTPPQKTTTNPQPSHSSTLLTPAPFSSIGIHFPRRKRQTSSPQYSHSLPTPQMPHILDSQRYMQYRITQPYEDAPFFPTVAHRFLTSFYSGITPSIASPHITANTNFP</sequence>
<feature type="region of interest" description="Disordered" evidence="1">
    <location>
        <begin position="1"/>
        <end position="144"/>
    </location>
</feature>
<feature type="compositionally biased region" description="Polar residues" evidence="1">
    <location>
        <begin position="101"/>
        <end position="112"/>
    </location>
</feature>
<accession>A0A8T0EZ86</accession>
<proteinExistence type="predicted"/>
<name>A0A8T0EZ86_ARGBR</name>
<dbReference type="Proteomes" id="UP000807504">
    <property type="component" value="Unassembled WGS sequence"/>
</dbReference>
<keyword evidence="3" id="KW-1185">Reference proteome</keyword>
<protein>
    <submittedName>
        <fullName evidence="2">Uncharacterized protein</fullName>
    </submittedName>
</protein>
<feature type="compositionally biased region" description="Basic residues" evidence="1">
    <location>
        <begin position="23"/>
        <end position="34"/>
    </location>
</feature>
<evidence type="ECO:0000256" key="1">
    <source>
        <dbReference type="SAM" id="MobiDB-lite"/>
    </source>
</evidence>
<reference evidence="2" key="1">
    <citation type="journal article" date="2020" name="bioRxiv">
        <title>Chromosome-level reference genome of the European wasp spider Argiope bruennichi: a resource for studies on range expansion and evolutionary adaptation.</title>
        <authorList>
            <person name="Sheffer M.M."/>
            <person name="Hoppe A."/>
            <person name="Krehenwinkel H."/>
            <person name="Uhl G."/>
            <person name="Kuss A.W."/>
            <person name="Jensen L."/>
            <person name="Jensen C."/>
            <person name="Gillespie R.G."/>
            <person name="Hoff K.J."/>
            <person name="Prost S."/>
        </authorList>
    </citation>
    <scope>NUCLEOTIDE SEQUENCE</scope>
</reference>
<reference evidence="2" key="2">
    <citation type="submission" date="2020-06" db="EMBL/GenBank/DDBJ databases">
        <authorList>
            <person name="Sheffer M."/>
        </authorList>
    </citation>
    <scope>NUCLEOTIDE SEQUENCE</scope>
</reference>
<organism evidence="2 3">
    <name type="scientific">Argiope bruennichi</name>
    <name type="common">Wasp spider</name>
    <name type="synonym">Aranea bruennichi</name>
    <dbReference type="NCBI Taxonomy" id="94029"/>
    <lineage>
        <taxon>Eukaryota</taxon>
        <taxon>Metazoa</taxon>
        <taxon>Ecdysozoa</taxon>
        <taxon>Arthropoda</taxon>
        <taxon>Chelicerata</taxon>
        <taxon>Arachnida</taxon>
        <taxon>Araneae</taxon>
        <taxon>Araneomorphae</taxon>
        <taxon>Entelegynae</taxon>
        <taxon>Araneoidea</taxon>
        <taxon>Araneidae</taxon>
        <taxon>Argiope</taxon>
    </lineage>
</organism>